<organism evidence="2 3">
    <name type="scientific">Asbolus verrucosus</name>
    <name type="common">Desert ironclad beetle</name>
    <dbReference type="NCBI Taxonomy" id="1661398"/>
    <lineage>
        <taxon>Eukaryota</taxon>
        <taxon>Metazoa</taxon>
        <taxon>Ecdysozoa</taxon>
        <taxon>Arthropoda</taxon>
        <taxon>Hexapoda</taxon>
        <taxon>Insecta</taxon>
        <taxon>Pterygota</taxon>
        <taxon>Neoptera</taxon>
        <taxon>Endopterygota</taxon>
        <taxon>Coleoptera</taxon>
        <taxon>Polyphaga</taxon>
        <taxon>Cucujiformia</taxon>
        <taxon>Tenebrionidae</taxon>
        <taxon>Pimeliinae</taxon>
        <taxon>Asbolus</taxon>
    </lineage>
</organism>
<keyword evidence="3" id="KW-1185">Reference proteome</keyword>
<reference evidence="2 3" key="1">
    <citation type="submission" date="2017-03" db="EMBL/GenBank/DDBJ databases">
        <title>Genome of the blue death feigning beetle - Asbolus verrucosus.</title>
        <authorList>
            <person name="Rider S.D."/>
        </authorList>
    </citation>
    <scope>NUCLEOTIDE SEQUENCE [LARGE SCALE GENOMIC DNA]</scope>
    <source>
        <strain evidence="2">Butters</strain>
        <tissue evidence="2">Head and leg muscle</tissue>
    </source>
</reference>
<evidence type="ECO:0000256" key="1">
    <source>
        <dbReference type="SAM" id="Phobius"/>
    </source>
</evidence>
<dbReference type="EMBL" id="QDEB01044175">
    <property type="protein sequence ID" value="RZC38345.1"/>
    <property type="molecule type" value="Genomic_DNA"/>
</dbReference>
<dbReference type="AlphaFoldDB" id="A0A482W004"/>
<sequence length="114" mass="12546">MISAASIHTTKGFGGYRTSTCMPGSNLRFLGPSVKIAIPLTILWATACSFLAILMLQSTKVLSCYQDHVCINEVDPFEDENDLLILASVELLLAIVTFLAVFMLLRIDCKYDPD</sequence>
<dbReference type="STRING" id="1661398.A0A482W004"/>
<protein>
    <submittedName>
        <fullName evidence="2">Uncharacterized protein</fullName>
    </submittedName>
</protein>
<gene>
    <name evidence="2" type="ORF">BDFB_012681</name>
</gene>
<keyword evidence="1" id="KW-0812">Transmembrane</keyword>
<proteinExistence type="predicted"/>
<comment type="caution">
    <text evidence="2">The sequence shown here is derived from an EMBL/GenBank/DDBJ whole genome shotgun (WGS) entry which is preliminary data.</text>
</comment>
<evidence type="ECO:0000313" key="2">
    <source>
        <dbReference type="EMBL" id="RZC38345.1"/>
    </source>
</evidence>
<keyword evidence="1" id="KW-0472">Membrane</keyword>
<dbReference type="OrthoDB" id="8188942at2759"/>
<dbReference type="Proteomes" id="UP000292052">
    <property type="component" value="Unassembled WGS sequence"/>
</dbReference>
<feature type="transmembrane region" description="Helical" evidence="1">
    <location>
        <begin position="36"/>
        <end position="56"/>
    </location>
</feature>
<keyword evidence="1" id="KW-1133">Transmembrane helix</keyword>
<evidence type="ECO:0000313" key="3">
    <source>
        <dbReference type="Proteomes" id="UP000292052"/>
    </source>
</evidence>
<accession>A0A482W004</accession>
<name>A0A482W004_ASBVE</name>
<feature type="transmembrane region" description="Helical" evidence="1">
    <location>
        <begin position="83"/>
        <end position="105"/>
    </location>
</feature>